<organism evidence="1 2">
    <name type="scientific">Terfezia boudieri ATCC MYA-4762</name>
    <dbReference type="NCBI Taxonomy" id="1051890"/>
    <lineage>
        <taxon>Eukaryota</taxon>
        <taxon>Fungi</taxon>
        <taxon>Dikarya</taxon>
        <taxon>Ascomycota</taxon>
        <taxon>Pezizomycotina</taxon>
        <taxon>Pezizomycetes</taxon>
        <taxon>Pezizales</taxon>
        <taxon>Pezizaceae</taxon>
        <taxon>Terfezia</taxon>
    </lineage>
</organism>
<evidence type="ECO:0000313" key="1">
    <source>
        <dbReference type="EMBL" id="RPB20403.1"/>
    </source>
</evidence>
<keyword evidence="2" id="KW-1185">Reference proteome</keyword>
<dbReference type="InParanoid" id="A0A3N4LBY5"/>
<dbReference type="OrthoDB" id="245563at2759"/>
<accession>A0A3N4LBY5</accession>
<protein>
    <recommendedName>
        <fullName evidence="3">Class I glutamine amidotransferase-like protein</fullName>
    </recommendedName>
</protein>
<dbReference type="CDD" id="cd03143">
    <property type="entry name" value="A4_beta-galactosidase_middle_domain"/>
    <property type="match status" value="1"/>
</dbReference>
<evidence type="ECO:0008006" key="3">
    <source>
        <dbReference type="Google" id="ProtNLM"/>
    </source>
</evidence>
<dbReference type="STRING" id="1051890.A0A3N4LBY5"/>
<name>A0A3N4LBY5_9PEZI</name>
<proteinExistence type="predicted"/>
<reference evidence="1 2" key="1">
    <citation type="journal article" date="2018" name="Nat. Ecol. Evol.">
        <title>Pezizomycetes genomes reveal the molecular basis of ectomycorrhizal truffle lifestyle.</title>
        <authorList>
            <person name="Murat C."/>
            <person name="Payen T."/>
            <person name="Noel B."/>
            <person name="Kuo A."/>
            <person name="Morin E."/>
            <person name="Chen J."/>
            <person name="Kohler A."/>
            <person name="Krizsan K."/>
            <person name="Balestrini R."/>
            <person name="Da Silva C."/>
            <person name="Montanini B."/>
            <person name="Hainaut M."/>
            <person name="Levati E."/>
            <person name="Barry K.W."/>
            <person name="Belfiori B."/>
            <person name="Cichocki N."/>
            <person name="Clum A."/>
            <person name="Dockter R.B."/>
            <person name="Fauchery L."/>
            <person name="Guy J."/>
            <person name="Iotti M."/>
            <person name="Le Tacon F."/>
            <person name="Lindquist E.A."/>
            <person name="Lipzen A."/>
            <person name="Malagnac F."/>
            <person name="Mello A."/>
            <person name="Molinier V."/>
            <person name="Miyauchi S."/>
            <person name="Poulain J."/>
            <person name="Riccioni C."/>
            <person name="Rubini A."/>
            <person name="Sitrit Y."/>
            <person name="Splivallo R."/>
            <person name="Traeger S."/>
            <person name="Wang M."/>
            <person name="Zifcakova L."/>
            <person name="Wipf D."/>
            <person name="Zambonelli A."/>
            <person name="Paolocci F."/>
            <person name="Nowrousian M."/>
            <person name="Ottonello S."/>
            <person name="Baldrian P."/>
            <person name="Spatafora J.W."/>
            <person name="Henrissat B."/>
            <person name="Nagy L.G."/>
            <person name="Aury J.M."/>
            <person name="Wincker P."/>
            <person name="Grigoriev I.V."/>
            <person name="Bonfante P."/>
            <person name="Martin F.M."/>
        </authorList>
    </citation>
    <scope>NUCLEOTIDE SEQUENCE [LARGE SCALE GENOMIC DNA]</scope>
    <source>
        <strain evidence="1 2">ATCC MYA-4762</strain>
    </source>
</reference>
<evidence type="ECO:0000313" key="2">
    <source>
        <dbReference type="Proteomes" id="UP000267821"/>
    </source>
</evidence>
<sequence length="206" mass="23306">MASSQALPTVLVLALDELTEEMPIDFLKNEVDVTFVTSEVEASEYLQTQRFTAVFVADPIIVAESPNLRRQVTTFAKTGGKVILGYFFSSLVRFPDFDEYMQTEWDLPWRYGNYSREYFQLNPQGVNLCREPGLPTSYSMKAGRINFVEPASKIYYPYYPEGEEHPDSTQAGIAFTRIGDGWLGYIGDVNQEEDTCDVILAMIGKS</sequence>
<dbReference type="AlphaFoldDB" id="A0A3N4LBY5"/>
<dbReference type="Proteomes" id="UP000267821">
    <property type="component" value="Unassembled WGS sequence"/>
</dbReference>
<gene>
    <name evidence="1" type="ORF">L211DRAFT_829408</name>
</gene>
<dbReference type="EMBL" id="ML121572">
    <property type="protein sequence ID" value="RPB20403.1"/>
    <property type="molecule type" value="Genomic_DNA"/>
</dbReference>